<dbReference type="RefSeq" id="WP_316701590.1">
    <property type="nucleotide sequence ID" value="NZ_CP136336.1"/>
</dbReference>
<protein>
    <submittedName>
        <fullName evidence="11">DHA2 family efflux MFS transporter permease subunit</fullName>
    </submittedName>
</protein>
<comment type="subcellular location">
    <subcellularLocation>
        <location evidence="1">Cell membrane</location>
        <topology evidence="1">Multi-pass membrane protein</topology>
    </subcellularLocation>
</comment>
<evidence type="ECO:0000256" key="7">
    <source>
        <dbReference type="ARBA" id="ARBA00023136"/>
    </source>
</evidence>
<feature type="transmembrane region" description="Helical" evidence="9">
    <location>
        <begin position="165"/>
        <end position="187"/>
    </location>
</feature>
<feature type="transmembrane region" description="Helical" evidence="9">
    <location>
        <begin position="232"/>
        <end position="250"/>
    </location>
</feature>
<feature type="transmembrane region" description="Helical" evidence="9">
    <location>
        <begin position="305"/>
        <end position="323"/>
    </location>
</feature>
<dbReference type="InterPro" id="IPR036259">
    <property type="entry name" value="MFS_trans_sf"/>
</dbReference>
<evidence type="ECO:0000313" key="11">
    <source>
        <dbReference type="EMBL" id="WOB08747.1"/>
    </source>
</evidence>
<dbReference type="PROSITE" id="PS50850">
    <property type="entry name" value="MFS"/>
    <property type="match status" value="1"/>
</dbReference>
<accession>A0ABZ0CUT6</accession>
<evidence type="ECO:0000256" key="8">
    <source>
        <dbReference type="SAM" id="MobiDB-lite"/>
    </source>
</evidence>
<feature type="transmembrane region" description="Helical" evidence="9">
    <location>
        <begin position="335"/>
        <end position="353"/>
    </location>
</feature>
<feature type="transmembrane region" description="Helical" evidence="9">
    <location>
        <begin position="51"/>
        <end position="72"/>
    </location>
</feature>
<dbReference type="PANTHER" id="PTHR42718:SF9">
    <property type="entry name" value="MAJOR FACILITATOR SUPERFAMILY MULTIDRUG TRANSPORTER MFSC"/>
    <property type="match status" value="1"/>
</dbReference>
<feature type="transmembrane region" description="Helical" evidence="9">
    <location>
        <begin position="359"/>
        <end position="382"/>
    </location>
</feature>
<feature type="transmembrane region" description="Helical" evidence="9">
    <location>
        <begin position="79"/>
        <end position="100"/>
    </location>
</feature>
<dbReference type="Gene3D" id="1.20.1250.20">
    <property type="entry name" value="MFS general substrate transporter like domains"/>
    <property type="match status" value="1"/>
</dbReference>
<dbReference type="Pfam" id="PF07690">
    <property type="entry name" value="MFS_1"/>
    <property type="match status" value="1"/>
</dbReference>
<keyword evidence="12" id="KW-1185">Reference proteome</keyword>
<dbReference type="Proteomes" id="UP001303946">
    <property type="component" value="Chromosome"/>
</dbReference>
<keyword evidence="5 9" id="KW-0812">Transmembrane</keyword>
<evidence type="ECO:0000256" key="9">
    <source>
        <dbReference type="SAM" id="Phobius"/>
    </source>
</evidence>
<reference evidence="11 12" key="1">
    <citation type="submission" date="2023-10" db="EMBL/GenBank/DDBJ databases">
        <title>Bacteria for the degradation of biodegradable plastic PBAT(Polybutylene adipate terephthalate).</title>
        <authorList>
            <person name="Weon H.-Y."/>
            <person name="Yeon J."/>
        </authorList>
    </citation>
    <scope>NUCLEOTIDE SEQUENCE [LARGE SCALE GENOMIC DNA]</scope>
    <source>
        <strain evidence="11 12">SBD 7-3</strain>
    </source>
</reference>
<feature type="transmembrane region" description="Helical" evidence="9">
    <location>
        <begin position="137"/>
        <end position="159"/>
    </location>
</feature>
<comment type="similarity">
    <text evidence="2">Belongs to the major facilitator superfamily. EmrB family.</text>
</comment>
<evidence type="ECO:0000256" key="2">
    <source>
        <dbReference type="ARBA" id="ARBA00008537"/>
    </source>
</evidence>
<feature type="transmembrane region" description="Helical" evidence="9">
    <location>
        <begin position="208"/>
        <end position="226"/>
    </location>
</feature>
<organism evidence="11 12">
    <name type="scientific">Piscinibacter gummiphilus</name>
    <dbReference type="NCBI Taxonomy" id="946333"/>
    <lineage>
        <taxon>Bacteria</taxon>
        <taxon>Pseudomonadati</taxon>
        <taxon>Pseudomonadota</taxon>
        <taxon>Betaproteobacteria</taxon>
        <taxon>Burkholderiales</taxon>
        <taxon>Sphaerotilaceae</taxon>
        <taxon>Piscinibacter</taxon>
    </lineage>
</organism>
<evidence type="ECO:0000256" key="1">
    <source>
        <dbReference type="ARBA" id="ARBA00004651"/>
    </source>
</evidence>
<evidence type="ECO:0000256" key="3">
    <source>
        <dbReference type="ARBA" id="ARBA00022448"/>
    </source>
</evidence>
<dbReference type="SUPFAM" id="SSF103473">
    <property type="entry name" value="MFS general substrate transporter"/>
    <property type="match status" value="1"/>
</dbReference>
<keyword evidence="3" id="KW-0813">Transport</keyword>
<evidence type="ECO:0000259" key="10">
    <source>
        <dbReference type="PROSITE" id="PS50850"/>
    </source>
</evidence>
<dbReference type="Gene3D" id="1.20.1720.10">
    <property type="entry name" value="Multidrug resistance protein D"/>
    <property type="match status" value="1"/>
</dbReference>
<proteinExistence type="inferred from homology"/>
<dbReference type="InterPro" id="IPR004638">
    <property type="entry name" value="EmrB-like"/>
</dbReference>
<evidence type="ECO:0000256" key="5">
    <source>
        <dbReference type="ARBA" id="ARBA00022692"/>
    </source>
</evidence>
<feature type="domain" description="Major facilitator superfamily (MFS) profile" evidence="10">
    <location>
        <begin position="13"/>
        <end position="460"/>
    </location>
</feature>
<dbReference type="InterPro" id="IPR011701">
    <property type="entry name" value="MFS"/>
</dbReference>
<keyword evidence="4" id="KW-1003">Cell membrane</keyword>
<dbReference type="NCBIfam" id="TIGR00711">
    <property type="entry name" value="efflux_EmrB"/>
    <property type="match status" value="1"/>
</dbReference>
<sequence length="480" mass="51844">MQERHGPAYRWRVLITVMLGTMASIMASTIVNVALPDMSHVFTLGQERAQWLSAGFMAAVTVAMLTTPWLLGRFGYRHTYFAGVWMLLVGGIAGGLSSSFEMVLAMRVIEGLAAGIMQPIPPVIVLHVFGRQEQGRAMGLFGFGVVLAPALGPSIGGILVEAWGWRSIFFVVVPFCLAAFAMGRVYLPHTSPGAESVNQSERRFDLPGLVLLAIAVVTGMNGLVELHSPTPHAYVLLVVSAVTAGVFIWRQRHAEHPLMEFKLFDIRSFRMGACVAFIYGMALFGSTYLVPVFMQIGLKLPPSQAGAVLLPAGIVLAFMLPLGGRLADHYPFNKLVAIGITLLTLSFWLMALVGLQTSLWVITAFAIVGRIGLGTVLPSLNLGAIRRLPMENISHGSSTINFLRQLGGAVGVAMAGIFLEWRLKVHVDDPMRAFHQTFVLLGAICALAIVAGWRMQPPGAGVVRRDAEPPASEHQPTDIT</sequence>
<feature type="transmembrane region" description="Helical" evidence="9">
    <location>
        <begin position="271"/>
        <end position="293"/>
    </location>
</feature>
<keyword evidence="6 9" id="KW-1133">Transmembrane helix</keyword>
<evidence type="ECO:0000256" key="4">
    <source>
        <dbReference type="ARBA" id="ARBA00022475"/>
    </source>
</evidence>
<feature type="region of interest" description="Disordered" evidence="8">
    <location>
        <begin position="461"/>
        <end position="480"/>
    </location>
</feature>
<dbReference type="EMBL" id="CP136336">
    <property type="protein sequence ID" value="WOB08747.1"/>
    <property type="molecule type" value="Genomic_DNA"/>
</dbReference>
<feature type="transmembrane region" description="Helical" evidence="9">
    <location>
        <begin position="402"/>
        <end position="421"/>
    </location>
</feature>
<gene>
    <name evidence="11" type="ORF">RXV79_01515</name>
</gene>
<feature type="transmembrane region" description="Helical" evidence="9">
    <location>
        <begin position="12"/>
        <end position="31"/>
    </location>
</feature>
<evidence type="ECO:0000313" key="12">
    <source>
        <dbReference type="Proteomes" id="UP001303946"/>
    </source>
</evidence>
<evidence type="ECO:0000256" key="6">
    <source>
        <dbReference type="ARBA" id="ARBA00022989"/>
    </source>
</evidence>
<dbReference type="InterPro" id="IPR020846">
    <property type="entry name" value="MFS_dom"/>
</dbReference>
<feature type="transmembrane region" description="Helical" evidence="9">
    <location>
        <begin position="433"/>
        <end position="455"/>
    </location>
</feature>
<keyword evidence="7 9" id="KW-0472">Membrane</keyword>
<dbReference type="PANTHER" id="PTHR42718">
    <property type="entry name" value="MAJOR FACILITATOR SUPERFAMILY MULTIDRUG TRANSPORTER MFSC"/>
    <property type="match status" value="1"/>
</dbReference>
<name>A0ABZ0CUT6_9BURK</name>
<dbReference type="PRINTS" id="PR01036">
    <property type="entry name" value="TCRTETB"/>
</dbReference>
<feature type="transmembrane region" description="Helical" evidence="9">
    <location>
        <begin position="112"/>
        <end position="130"/>
    </location>
</feature>